<dbReference type="AlphaFoldDB" id="A0A8E2FAQ4"/>
<feature type="compositionally biased region" description="Basic and acidic residues" evidence="1">
    <location>
        <begin position="160"/>
        <end position="181"/>
    </location>
</feature>
<name>A0A8E2FAQ4_9PEZI</name>
<accession>A0A8E2FAQ4</accession>
<dbReference type="Proteomes" id="UP000250140">
    <property type="component" value="Unassembled WGS sequence"/>
</dbReference>
<dbReference type="OrthoDB" id="3909264at2759"/>
<evidence type="ECO:0000313" key="2">
    <source>
        <dbReference type="EMBL" id="OCL13536.1"/>
    </source>
</evidence>
<feature type="region of interest" description="Disordered" evidence="1">
    <location>
        <begin position="447"/>
        <end position="473"/>
    </location>
</feature>
<organism evidence="2 3">
    <name type="scientific">Glonium stellatum</name>
    <dbReference type="NCBI Taxonomy" id="574774"/>
    <lineage>
        <taxon>Eukaryota</taxon>
        <taxon>Fungi</taxon>
        <taxon>Dikarya</taxon>
        <taxon>Ascomycota</taxon>
        <taxon>Pezizomycotina</taxon>
        <taxon>Dothideomycetes</taxon>
        <taxon>Pleosporomycetidae</taxon>
        <taxon>Gloniales</taxon>
        <taxon>Gloniaceae</taxon>
        <taxon>Glonium</taxon>
    </lineage>
</organism>
<evidence type="ECO:0000256" key="1">
    <source>
        <dbReference type="SAM" id="MobiDB-lite"/>
    </source>
</evidence>
<evidence type="ECO:0000313" key="3">
    <source>
        <dbReference type="Proteomes" id="UP000250140"/>
    </source>
</evidence>
<sequence length="473" mass="52855">MNAMASPDTHEAVDKLLEEMRPVVEPLQASFNVTNGFSRGAHNWILHSNRNIDPSDTLAPVVDAIRRIRDVQNGMTDTLDDQGKELVEIKEKQAEITSELKALRDGTAAFEAQMQLDGEEAISKHPDATVRVLSAAVRHLQNNQAQMREIITTLRDQLANKDDEKRKEQKRRELEPVRAKPVEQAGRSYATELPIRKKIREIGKGGLGLAPEISHRPPIGPRFEVDRSIADLNMRLQSLESGFAKGKQEFTFNFEKKLKDLEENLFVESSNQTLTTTLNRVYLATQVETLKHQMAVIWHILALAQSMPDSPIRGVEAGKATSGEYASSITYWRDKLVNASKNEGREQSSINSIMGTIKSSLPRQKGGWSNPNVEKPPDGNGASFLTKIGKWFQACFDDIHETRLRVCPATRLKDLSTTRKRSAEDVLTELRAKRRLAEAVPRGLITGDLYPPGRDVDSYRPKGQAPSNHGGKT</sequence>
<reference evidence="2 3" key="1">
    <citation type="journal article" date="2016" name="Nat. Commun.">
        <title>Ectomycorrhizal ecology is imprinted in the genome of the dominant symbiotic fungus Cenococcum geophilum.</title>
        <authorList>
            <consortium name="DOE Joint Genome Institute"/>
            <person name="Peter M."/>
            <person name="Kohler A."/>
            <person name="Ohm R.A."/>
            <person name="Kuo A."/>
            <person name="Krutzmann J."/>
            <person name="Morin E."/>
            <person name="Arend M."/>
            <person name="Barry K.W."/>
            <person name="Binder M."/>
            <person name="Choi C."/>
            <person name="Clum A."/>
            <person name="Copeland A."/>
            <person name="Grisel N."/>
            <person name="Haridas S."/>
            <person name="Kipfer T."/>
            <person name="LaButti K."/>
            <person name="Lindquist E."/>
            <person name="Lipzen A."/>
            <person name="Maire R."/>
            <person name="Meier B."/>
            <person name="Mihaltcheva S."/>
            <person name="Molinier V."/>
            <person name="Murat C."/>
            <person name="Poggeler S."/>
            <person name="Quandt C.A."/>
            <person name="Sperisen C."/>
            <person name="Tritt A."/>
            <person name="Tisserant E."/>
            <person name="Crous P.W."/>
            <person name="Henrissat B."/>
            <person name="Nehls U."/>
            <person name="Egli S."/>
            <person name="Spatafora J.W."/>
            <person name="Grigoriev I.V."/>
            <person name="Martin F.M."/>
        </authorList>
    </citation>
    <scope>NUCLEOTIDE SEQUENCE [LARGE SCALE GENOMIC DNA]</scope>
    <source>
        <strain evidence="2 3">CBS 207.34</strain>
    </source>
</reference>
<dbReference type="EMBL" id="KV748707">
    <property type="protein sequence ID" value="OCL13536.1"/>
    <property type="molecule type" value="Genomic_DNA"/>
</dbReference>
<keyword evidence="3" id="KW-1185">Reference proteome</keyword>
<feature type="region of interest" description="Disordered" evidence="1">
    <location>
        <begin position="160"/>
        <end position="182"/>
    </location>
</feature>
<proteinExistence type="predicted"/>
<gene>
    <name evidence="2" type="ORF">AOQ84DRAFT_225281</name>
</gene>
<protein>
    <submittedName>
        <fullName evidence="2">Uncharacterized protein</fullName>
    </submittedName>
</protein>